<dbReference type="GO" id="GO:0046872">
    <property type="term" value="F:metal ion binding"/>
    <property type="evidence" value="ECO:0007669"/>
    <property type="project" value="UniProtKB-KW"/>
</dbReference>
<dbReference type="Gene3D" id="3.40.50.1220">
    <property type="entry name" value="TPP-binding domain"/>
    <property type="match status" value="1"/>
</dbReference>
<proteinExistence type="predicted"/>
<evidence type="ECO:0000313" key="8">
    <source>
        <dbReference type="EMBL" id="SHG97603.1"/>
    </source>
</evidence>
<protein>
    <submittedName>
        <fullName evidence="8">2-succinyl-5-enolpyruvyl-6-hydroxy-3-cyclohexene-1-carboxylate synthase</fullName>
    </submittedName>
</protein>
<dbReference type="InterPro" id="IPR004433">
    <property type="entry name" value="MenaQ_synth_MenD"/>
</dbReference>
<evidence type="ECO:0000256" key="4">
    <source>
        <dbReference type="ARBA" id="ARBA00022842"/>
    </source>
</evidence>
<dbReference type="InterPro" id="IPR012001">
    <property type="entry name" value="Thiamin_PyroP_enz_TPP-bd_dom"/>
</dbReference>
<dbReference type="GO" id="GO:0030976">
    <property type="term" value="F:thiamine pyrophosphate binding"/>
    <property type="evidence" value="ECO:0007669"/>
    <property type="project" value="InterPro"/>
</dbReference>
<evidence type="ECO:0000256" key="2">
    <source>
        <dbReference type="ARBA" id="ARBA00022679"/>
    </source>
</evidence>
<keyword evidence="3" id="KW-0479">Metal-binding</keyword>
<sequence>MTYNYAYTREKNAQVILYLLKAHNIRHVIASPGTTNTALVSSMQQDPHFIMYSSVDERSAAYMACGLAAELNEPVVISCTGATASRNYLPGMTEAFYRKLPVLAITSMQAFSRVGHHVAQVIDRSSMPKDAVTLSVELPIVKDDEDVWDCEIKVNKAILELKRHGGGPVHINLPTTYSKPYDVKQLPDYRVIERISEQDRFPELGTPDHRKIAVFVGAHKTWSKAETEALESFCEQYGAVVFCDHSSGYQGKNRLLFALAAAQTMLDKSPCQPDVLIHIGEVTGDYATLGMAGRQVWRVSEDGEIRDTFRKLRYVFAMPEQAFFAHYAGQAAGQAPVNAGYYEQCRQQLQAIRDNLPELPLSNAWLASQLAHRIPAGSTIHFGILNSLRCWNFYELPASVTAASNVGGFGIDGGLSSLIGASLANPNKLYFAVIGDLAFFYDLNVLGNRHAGNNLRILLVNNGKGTEFRQYNHHAAYFGEGAEEFVAASGHFGCKSPTLVKNFATDLGYEYLAATSKEEFAVHYQRFIAPEVGGKSIIFEVFTDSELESQALESIQNIASNPAGKTKEMAKKLLGPKGIETVKRLLKR</sequence>
<dbReference type="GeneID" id="98637626"/>
<dbReference type="AlphaFoldDB" id="A0A1M5P8R2"/>
<dbReference type="InterPro" id="IPR029061">
    <property type="entry name" value="THDP-binding"/>
</dbReference>
<dbReference type="RefSeq" id="WP_073300685.1">
    <property type="nucleotide sequence ID" value="NZ_FQXA01000003.1"/>
</dbReference>
<dbReference type="PANTHER" id="PTHR42916">
    <property type="entry name" value="2-SUCCINYL-5-ENOLPYRUVYL-6-HYDROXY-3-CYCLOHEXENE-1-CARBOXYLATE SYNTHASE"/>
    <property type="match status" value="1"/>
</dbReference>
<gene>
    <name evidence="8" type="ORF">SAMN02744645_2012</name>
</gene>
<evidence type="ECO:0000256" key="1">
    <source>
        <dbReference type="ARBA" id="ARBA00022428"/>
    </source>
</evidence>
<dbReference type="GO" id="GO:0070204">
    <property type="term" value="F:2-succinyl-5-enolpyruvyl-6-hydroxy-3-cyclohexene-1-carboxylic-acid synthase activity"/>
    <property type="evidence" value="ECO:0007669"/>
    <property type="project" value="InterPro"/>
</dbReference>
<evidence type="ECO:0000256" key="3">
    <source>
        <dbReference type="ARBA" id="ARBA00022723"/>
    </source>
</evidence>
<evidence type="ECO:0000259" key="7">
    <source>
        <dbReference type="Pfam" id="PF02776"/>
    </source>
</evidence>
<dbReference type="Proteomes" id="UP000184000">
    <property type="component" value="Unassembled WGS sequence"/>
</dbReference>
<feature type="domain" description="Thiamine pyrophosphate enzyme N-terminal TPP-binding" evidence="7">
    <location>
        <begin position="13"/>
        <end position="127"/>
    </location>
</feature>
<keyword evidence="4" id="KW-0460">Magnesium</keyword>
<keyword evidence="6" id="KW-0464">Manganese</keyword>
<keyword evidence="2" id="KW-0808">Transferase</keyword>
<dbReference type="SUPFAM" id="SSF52518">
    <property type="entry name" value="Thiamin diphosphate-binding fold (THDP-binding)"/>
    <property type="match status" value="2"/>
</dbReference>
<keyword evidence="1" id="KW-0474">Menaquinone biosynthesis</keyword>
<dbReference type="Gene3D" id="3.40.50.970">
    <property type="match status" value="2"/>
</dbReference>
<evidence type="ECO:0000256" key="5">
    <source>
        <dbReference type="ARBA" id="ARBA00023052"/>
    </source>
</evidence>
<dbReference type="PIRSF" id="PIRSF004983">
    <property type="entry name" value="MenD"/>
    <property type="match status" value="1"/>
</dbReference>
<evidence type="ECO:0000256" key="6">
    <source>
        <dbReference type="ARBA" id="ARBA00023211"/>
    </source>
</evidence>
<dbReference type="GO" id="GO:0009234">
    <property type="term" value="P:menaquinone biosynthetic process"/>
    <property type="evidence" value="ECO:0007669"/>
    <property type="project" value="UniProtKB-KW"/>
</dbReference>
<dbReference type="EMBL" id="FQXA01000003">
    <property type="protein sequence ID" value="SHG97603.1"/>
    <property type="molecule type" value="Genomic_DNA"/>
</dbReference>
<dbReference type="Pfam" id="PF02776">
    <property type="entry name" value="TPP_enzyme_N"/>
    <property type="match status" value="1"/>
</dbReference>
<dbReference type="CDD" id="cd07037">
    <property type="entry name" value="TPP_PYR_MenD"/>
    <property type="match status" value="1"/>
</dbReference>
<evidence type="ECO:0000313" key="9">
    <source>
        <dbReference type="Proteomes" id="UP000184000"/>
    </source>
</evidence>
<reference evidence="8 9" key="1">
    <citation type="submission" date="2016-11" db="EMBL/GenBank/DDBJ databases">
        <authorList>
            <person name="Jaros S."/>
            <person name="Januszkiewicz K."/>
            <person name="Wedrychowicz H."/>
        </authorList>
    </citation>
    <scope>NUCLEOTIDE SEQUENCE [LARGE SCALE GENOMIC DNA]</scope>
    <source>
        <strain evidence="8 9">DSM 18231</strain>
    </source>
</reference>
<name>A0A1M5P8R2_9GAMM</name>
<dbReference type="PANTHER" id="PTHR42916:SF1">
    <property type="entry name" value="PROTEIN PHYLLO, CHLOROPLASTIC"/>
    <property type="match status" value="1"/>
</dbReference>
<accession>A0A1M5P8R2</accession>
<keyword evidence="5" id="KW-0786">Thiamine pyrophosphate</keyword>
<organism evidence="8 9">
    <name type="scientific">Stutzerimonas xanthomarina DSM 18231</name>
    <dbReference type="NCBI Taxonomy" id="1403346"/>
    <lineage>
        <taxon>Bacteria</taxon>
        <taxon>Pseudomonadati</taxon>
        <taxon>Pseudomonadota</taxon>
        <taxon>Gammaproteobacteria</taxon>
        <taxon>Pseudomonadales</taxon>
        <taxon>Pseudomonadaceae</taxon>
        <taxon>Stutzerimonas</taxon>
    </lineage>
</organism>